<keyword evidence="1" id="KW-0694">RNA-binding</keyword>
<evidence type="ECO:0000313" key="3">
    <source>
        <dbReference type="EMBL" id="MCW6507540.1"/>
    </source>
</evidence>
<gene>
    <name evidence="3" type="ORF">M8523_05835</name>
</gene>
<dbReference type="Pfam" id="PF01479">
    <property type="entry name" value="S4"/>
    <property type="match status" value="1"/>
</dbReference>
<name>A0AA41YZ82_9HYPH</name>
<dbReference type="PROSITE" id="PS50889">
    <property type="entry name" value="S4"/>
    <property type="match status" value="1"/>
</dbReference>
<evidence type="ECO:0000259" key="2">
    <source>
        <dbReference type="SMART" id="SM00363"/>
    </source>
</evidence>
<dbReference type="AlphaFoldDB" id="A0AA41YZ82"/>
<reference evidence="3" key="1">
    <citation type="submission" date="2022-05" db="EMBL/GenBank/DDBJ databases">
        <authorList>
            <person name="Pankratov T."/>
        </authorList>
    </citation>
    <scope>NUCLEOTIDE SEQUENCE</scope>
    <source>
        <strain evidence="3">BP6-180914</strain>
    </source>
</reference>
<dbReference type="RefSeq" id="WP_282583910.1">
    <property type="nucleotide sequence ID" value="NZ_JAMOIM010000003.1"/>
</dbReference>
<dbReference type="InterPro" id="IPR002942">
    <property type="entry name" value="S4_RNA-bd"/>
</dbReference>
<comment type="caution">
    <text evidence="3">The sequence shown here is derived from an EMBL/GenBank/DDBJ whole genome shotgun (WGS) entry which is preliminary data.</text>
</comment>
<organism evidence="3 4">
    <name type="scientific">Lichenifustis flavocetrariae</name>
    <dbReference type="NCBI Taxonomy" id="2949735"/>
    <lineage>
        <taxon>Bacteria</taxon>
        <taxon>Pseudomonadati</taxon>
        <taxon>Pseudomonadota</taxon>
        <taxon>Alphaproteobacteria</taxon>
        <taxon>Hyphomicrobiales</taxon>
        <taxon>Lichenihabitantaceae</taxon>
        <taxon>Lichenifustis</taxon>
    </lineage>
</organism>
<keyword evidence="4" id="KW-1185">Reference proteome</keyword>
<dbReference type="EMBL" id="JAMOIM010000003">
    <property type="protein sequence ID" value="MCW6507540.1"/>
    <property type="molecule type" value="Genomic_DNA"/>
</dbReference>
<dbReference type="Gene3D" id="3.10.290.10">
    <property type="entry name" value="RNA-binding S4 domain"/>
    <property type="match status" value="1"/>
</dbReference>
<sequence length="104" mass="11489">MSEGSGSTGGDRQRLDKWLWFARVIKSRTSAAKLVEEGHVRVNSVRADNPAKSIRPGDVLTIALDHQIRVLKVVAPGERRGPFEEARHLFDELTQPVGNPVPPL</sequence>
<protein>
    <submittedName>
        <fullName evidence="3">RNA-binding S4 domain-containing protein</fullName>
    </submittedName>
</protein>
<evidence type="ECO:0000256" key="1">
    <source>
        <dbReference type="PROSITE-ProRule" id="PRU00182"/>
    </source>
</evidence>
<accession>A0AA41YZ82</accession>
<dbReference type="Proteomes" id="UP001165667">
    <property type="component" value="Unassembled WGS sequence"/>
</dbReference>
<dbReference type="SUPFAM" id="SSF55174">
    <property type="entry name" value="Alpha-L RNA-binding motif"/>
    <property type="match status" value="1"/>
</dbReference>
<feature type="domain" description="RNA-binding S4" evidence="2">
    <location>
        <begin position="13"/>
        <end position="76"/>
    </location>
</feature>
<dbReference type="CDD" id="cd00165">
    <property type="entry name" value="S4"/>
    <property type="match status" value="1"/>
</dbReference>
<dbReference type="SMART" id="SM00363">
    <property type="entry name" value="S4"/>
    <property type="match status" value="1"/>
</dbReference>
<dbReference type="InterPro" id="IPR036986">
    <property type="entry name" value="S4_RNA-bd_sf"/>
</dbReference>
<proteinExistence type="predicted"/>
<evidence type="ECO:0000313" key="4">
    <source>
        <dbReference type="Proteomes" id="UP001165667"/>
    </source>
</evidence>
<dbReference type="GO" id="GO:0003723">
    <property type="term" value="F:RNA binding"/>
    <property type="evidence" value="ECO:0007669"/>
    <property type="project" value="UniProtKB-KW"/>
</dbReference>